<protein>
    <submittedName>
        <fullName evidence="2">Uncharacterized protein</fullName>
    </submittedName>
</protein>
<reference evidence="2" key="1">
    <citation type="submission" date="2022-05" db="EMBL/GenBank/DDBJ databases">
        <title>Description of a novel species of Leclercia; Leclercia tamurae and the Proposal for a Novel Genus Silvania gen. nov. Containing Two Novel Species Silvania hatchlandensis sp. nov. and Silvania confinis sp. nov. Isolated from the Rhizosphere of Oak.</title>
        <authorList>
            <person name="Maddock D.W."/>
            <person name="Brady C.L."/>
            <person name="Denman S."/>
            <person name="Arnold D."/>
        </authorList>
    </citation>
    <scope>NUCLEOTIDE SEQUENCE</scope>
    <source>
        <strain evidence="2">H19S6</strain>
    </source>
</reference>
<organism evidence="2 3">
    <name type="scientific">Silvania hatchlandensis</name>
    <dbReference type="NCBI Taxonomy" id="2926469"/>
    <lineage>
        <taxon>Bacteria</taxon>
        <taxon>Pseudomonadati</taxon>
        <taxon>Pseudomonadota</taxon>
        <taxon>Gammaproteobacteria</taxon>
        <taxon>Enterobacterales</taxon>
        <taxon>Enterobacteriaceae</taxon>
        <taxon>Silvania</taxon>
    </lineage>
</organism>
<keyword evidence="1" id="KW-1133">Transmembrane helix</keyword>
<feature type="transmembrane region" description="Helical" evidence="1">
    <location>
        <begin position="117"/>
        <end position="134"/>
    </location>
</feature>
<gene>
    <name evidence="2" type="ORF">M8014_00205</name>
</gene>
<accession>A0A9J6PW14</accession>
<evidence type="ECO:0000256" key="1">
    <source>
        <dbReference type="SAM" id="Phobius"/>
    </source>
</evidence>
<proteinExistence type="predicted"/>
<dbReference type="EMBL" id="JAMGZK010000029">
    <property type="protein sequence ID" value="MCU6662777.1"/>
    <property type="molecule type" value="Genomic_DNA"/>
</dbReference>
<comment type="caution">
    <text evidence="2">The sequence shown here is derived from an EMBL/GenBank/DDBJ whole genome shotgun (WGS) entry which is preliminary data.</text>
</comment>
<evidence type="ECO:0000313" key="2">
    <source>
        <dbReference type="EMBL" id="MCU6662777.1"/>
    </source>
</evidence>
<name>A0A9J6PW14_9ENTR</name>
<keyword evidence="1" id="KW-0812">Transmembrane</keyword>
<dbReference type="Proteomes" id="UP001063816">
    <property type="component" value="Unassembled WGS sequence"/>
</dbReference>
<dbReference type="RefSeq" id="WP_271280575.1">
    <property type="nucleotide sequence ID" value="NZ_JAMGZK010000029.1"/>
</dbReference>
<evidence type="ECO:0000313" key="3">
    <source>
        <dbReference type="Proteomes" id="UP001063816"/>
    </source>
</evidence>
<feature type="transmembrane region" description="Helical" evidence="1">
    <location>
        <begin position="6"/>
        <end position="25"/>
    </location>
</feature>
<keyword evidence="3" id="KW-1185">Reference proteome</keyword>
<keyword evidence="1" id="KW-0472">Membrane</keyword>
<sequence>MRPRLLIAFAIFLGSYLPLSTILLVQDFDKKKAMGEVCLNVFLNENCHFPLQKPWLSIGFLVLCLICFLFSWIALKLTKEGGTDIHIKTVKHTPSDLMNYVLPYIVSFMSIDYMQDAKFIGFLIFLLWLFWLSYKSGQIILNPMLVVLNWRMYEITYYYPGNEGDEFTGVVLSNKTLEPNSTSKTQNIQSVIVINKEG</sequence>
<dbReference type="AlphaFoldDB" id="A0A9J6PW14"/>
<feature type="transmembrane region" description="Helical" evidence="1">
    <location>
        <begin position="55"/>
        <end position="75"/>
    </location>
</feature>